<reference evidence="1" key="1">
    <citation type="submission" date="2021-04" db="EMBL/GenBank/DDBJ databases">
        <title>Complete genome sequence for Sulfitobacter sp. strain JK7-1.</title>
        <authorList>
            <person name="Park S.-J."/>
        </authorList>
    </citation>
    <scope>NUCLEOTIDE SEQUENCE</scope>
    <source>
        <strain evidence="1">JK7-1</strain>
    </source>
</reference>
<dbReference type="KEGG" id="sual:KDD17_00745"/>
<dbReference type="RefSeq" id="WP_212704834.1">
    <property type="nucleotide sequence ID" value="NZ_CP073581.1"/>
</dbReference>
<evidence type="ECO:0000313" key="2">
    <source>
        <dbReference type="Proteomes" id="UP000683291"/>
    </source>
</evidence>
<dbReference type="Proteomes" id="UP000683291">
    <property type="component" value="Chromosome 1"/>
</dbReference>
<protein>
    <submittedName>
        <fullName evidence="1">Uncharacterized protein</fullName>
    </submittedName>
</protein>
<sequence>MSIILATPVASAQPATLPPVIAAPDTSVALAPDQVVASASGGAAADGQTGFERGRSPALDLTRYGQKGPGSATSASIVNAQISDAPPRDIFEKLALPDPLPTAPILKNLAQTEG</sequence>
<accession>A0A975PMB5</accession>
<dbReference type="AlphaFoldDB" id="A0A975PMB5"/>
<keyword evidence="2" id="KW-1185">Reference proteome</keyword>
<gene>
    <name evidence="1" type="ORF">KDD17_00745</name>
</gene>
<dbReference type="EMBL" id="CP073581">
    <property type="protein sequence ID" value="QUJ76637.1"/>
    <property type="molecule type" value="Genomic_DNA"/>
</dbReference>
<proteinExistence type="predicted"/>
<evidence type="ECO:0000313" key="1">
    <source>
        <dbReference type="EMBL" id="QUJ76637.1"/>
    </source>
</evidence>
<name>A0A975PMB5_9RHOB</name>
<organism evidence="1 2">
    <name type="scientific">Sulfitobacter albidus</name>
    <dbReference type="NCBI Taxonomy" id="2829501"/>
    <lineage>
        <taxon>Bacteria</taxon>
        <taxon>Pseudomonadati</taxon>
        <taxon>Pseudomonadota</taxon>
        <taxon>Alphaproteobacteria</taxon>
        <taxon>Rhodobacterales</taxon>
        <taxon>Roseobacteraceae</taxon>
        <taxon>Sulfitobacter</taxon>
    </lineage>
</organism>